<name>A0AAD1UGI8_EUPCR</name>
<dbReference type="AlphaFoldDB" id="A0AAD1UGI8"/>
<feature type="compositionally biased region" description="Basic and acidic residues" evidence="1">
    <location>
        <begin position="128"/>
        <end position="137"/>
    </location>
</feature>
<feature type="region of interest" description="Disordered" evidence="1">
    <location>
        <begin position="72"/>
        <end position="94"/>
    </location>
</feature>
<proteinExistence type="predicted"/>
<accession>A0AAD1UGI8</accession>
<dbReference type="EMBL" id="CAMPGE010007927">
    <property type="protein sequence ID" value="CAI2366843.1"/>
    <property type="molecule type" value="Genomic_DNA"/>
</dbReference>
<gene>
    <name evidence="2" type="ORF">ECRASSUSDP1_LOCUS8117</name>
</gene>
<feature type="compositionally biased region" description="Polar residues" evidence="1">
    <location>
        <begin position="114"/>
        <end position="124"/>
    </location>
</feature>
<evidence type="ECO:0000313" key="2">
    <source>
        <dbReference type="EMBL" id="CAI2366843.1"/>
    </source>
</evidence>
<sequence>MSITQRENTSSVTKDPVEFKKHLLEQKYDYPVMVNFSQTTQNPWSVISSSILNKFSPRHLILKTPHLSHQIQKSAPKFPRLPSKRKKKSQKFQLSTTADPLYVNKTPIKRKTKPLNTSNSNNQVYIKPSDREPKEVSGFKPISCRRKQSPRRLKSCNRRINRRFPQKMKLHNNGKDIPKVLITTCTKLQNHSQEKTFRQDSIVTERKYLKRKMELFNPLLKEQSKQLEGSSDNELVNIQYHLAKSMRMFEPKTKKCQLKNFFLIKSSRNIENDAQKSHSLIYNSYATRRDNIKKLSLKLSRTSFAQDTSKIVFPRGYERENQKSSIVKALKTQTESLHAKRRKALKKLNRTIEITSGHTPIILKASDFEKSYSKQR</sequence>
<comment type="caution">
    <text evidence="2">The sequence shown here is derived from an EMBL/GenBank/DDBJ whole genome shotgun (WGS) entry which is preliminary data.</text>
</comment>
<dbReference type="Proteomes" id="UP001295684">
    <property type="component" value="Unassembled WGS sequence"/>
</dbReference>
<reference evidence="2" key="1">
    <citation type="submission" date="2023-07" db="EMBL/GenBank/DDBJ databases">
        <authorList>
            <consortium name="AG Swart"/>
            <person name="Singh M."/>
            <person name="Singh A."/>
            <person name="Seah K."/>
            <person name="Emmerich C."/>
        </authorList>
    </citation>
    <scope>NUCLEOTIDE SEQUENCE</scope>
    <source>
        <strain evidence="2">DP1</strain>
    </source>
</reference>
<evidence type="ECO:0000313" key="3">
    <source>
        <dbReference type="Proteomes" id="UP001295684"/>
    </source>
</evidence>
<organism evidence="2 3">
    <name type="scientific">Euplotes crassus</name>
    <dbReference type="NCBI Taxonomy" id="5936"/>
    <lineage>
        <taxon>Eukaryota</taxon>
        <taxon>Sar</taxon>
        <taxon>Alveolata</taxon>
        <taxon>Ciliophora</taxon>
        <taxon>Intramacronucleata</taxon>
        <taxon>Spirotrichea</taxon>
        <taxon>Hypotrichia</taxon>
        <taxon>Euplotida</taxon>
        <taxon>Euplotidae</taxon>
        <taxon>Moneuplotes</taxon>
    </lineage>
</organism>
<feature type="region of interest" description="Disordered" evidence="1">
    <location>
        <begin position="112"/>
        <end position="138"/>
    </location>
</feature>
<keyword evidence="3" id="KW-1185">Reference proteome</keyword>
<protein>
    <submittedName>
        <fullName evidence="2">Uncharacterized protein</fullName>
    </submittedName>
</protein>
<evidence type="ECO:0000256" key="1">
    <source>
        <dbReference type="SAM" id="MobiDB-lite"/>
    </source>
</evidence>